<comment type="caution">
    <text evidence="2">The sequence shown here is derived from an EMBL/GenBank/DDBJ whole genome shotgun (WGS) entry which is preliminary data.</text>
</comment>
<accession>A0A811Q2A4</accession>
<reference evidence="2" key="1">
    <citation type="submission" date="2020-10" db="EMBL/GenBank/DDBJ databases">
        <authorList>
            <person name="Han B."/>
            <person name="Lu T."/>
            <person name="Zhao Q."/>
            <person name="Huang X."/>
            <person name="Zhao Y."/>
        </authorList>
    </citation>
    <scope>NUCLEOTIDE SEQUENCE</scope>
</reference>
<feature type="region of interest" description="Disordered" evidence="1">
    <location>
        <begin position="106"/>
        <end position="139"/>
    </location>
</feature>
<dbReference type="EMBL" id="CAJGYO010000008">
    <property type="protein sequence ID" value="CAD6252276.1"/>
    <property type="molecule type" value="Genomic_DNA"/>
</dbReference>
<feature type="compositionally biased region" description="Polar residues" evidence="1">
    <location>
        <begin position="275"/>
        <end position="288"/>
    </location>
</feature>
<dbReference type="PANTHER" id="PTHR31659:SF22">
    <property type="entry name" value="DUF740 FAMILY PROTEIN"/>
    <property type="match status" value="1"/>
</dbReference>
<dbReference type="AlphaFoldDB" id="A0A811Q2A4"/>
<feature type="region of interest" description="Disordered" evidence="1">
    <location>
        <begin position="46"/>
        <end position="89"/>
    </location>
</feature>
<sequence length="371" mass="39361">MGDGDAASGMGRRCPKHPSEPPFTGFCSACLLDRLHATNLIGVVVASPSRPPPPPPPRPPSLPFHQDPEEEFPASCSTGTTGEPPAVGRRIGAGRTTLLRLFQLEDQGEEREQGTGTGIDAAASTSGGDFQDPPPHLQRKRSLRHSCSEWIACCDAAAANHSSCLPSRQSLDASSSTTSAAAAAAAGVALAPANPHPNNAAASAGSNCVAMVERRTGSLRWNQLWPIKGFLAKPAGHLLNRSFSESSRSRYALHPGGAAIARSSSSQSQGIRLNGSHSVSSAGNGMDSSEISLPGDSVGHAHVHHCRPRLKDRLHWLRRSRSVHYFSPPTSTVDAGLTPFRSRSSSTRSTTAHKNHRRFPAGFFATQRYQR</sequence>
<name>A0A811Q2A4_9POAL</name>
<dbReference type="Proteomes" id="UP000604825">
    <property type="component" value="Unassembled WGS sequence"/>
</dbReference>
<organism evidence="2 3">
    <name type="scientific">Miscanthus lutarioriparius</name>
    <dbReference type="NCBI Taxonomy" id="422564"/>
    <lineage>
        <taxon>Eukaryota</taxon>
        <taxon>Viridiplantae</taxon>
        <taxon>Streptophyta</taxon>
        <taxon>Embryophyta</taxon>
        <taxon>Tracheophyta</taxon>
        <taxon>Spermatophyta</taxon>
        <taxon>Magnoliopsida</taxon>
        <taxon>Liliopsida</taxon>
        <taxon>Poales</taxon>
        <taxon>Poaceae</taxon>
        <taxon>PACMAD clade</taxon>
        <taxon>Panicoideae</taxon>
        <taxon>Andropogonodae</taxon>
        <taxon>Andropogoneae</taxon>
        <taxon>Saccharinae</taxon>
        <taxon>Miscanthus</taxon>
    </lineage>
</organism>
<feature type="compositionally biased region" description="Low complexity" evidence="1">
    <location>
        <begin position="262"/>
        <end position="272"/>
    </location>
</feature>
<evidence type="ECO:0000313" key="2">
    <source>
        <dbReference type="EMBL" id="CAD6252276.1"/>
    </source>
</evidence>
<gene>
    <name evidence="2" type="ORF">NCGR_LOCUS36000</name>
</gene>
<keyword evidence="3" id="KW-1185">Reference proteome</keyword>
<feature type="region of interest" description="Disordered" evidence="1">
    <location>
        <begin position="1"/>
        <end position="20"/>
    </location>
</feature>
<evidence type="ECO:0000256" key="1">
    <source>
        <dbReference type="SAM" id="MobiDB-lite"/>
    </source>
</evidence>
<dbReference type="OrthoDB" id="674714at2759"/>
<dbReference type="InterPro" id="IPR008004">
    <property type="entry name" value="OCTOPUS-like"/>
</dbReference>
<feature type="compositionally biased region" description="Pro residues" evidence="1">
    <location>
        <begin position="49"/>
        <end position="62"/>
    </location>
</feature>
<evidence type="ECO:0000313" key="3">
    <source>
        <dbReference type="Proteomes" id="UP000604825"/>
    </source>
</evidence>
<proteinExistence type="predicted"/>
<protein>
    <submittedName>
        <fullName evidence="2">Uncharacterized protein</fullName>
    </submittedName>
</protein>
<feature type="region of interest" description="Disordered" evidence="1">
    <location>
        <begin position="262"/>
        <end position="288"/>
    </location>
</feature>
<dbReference type="PANTHER" id="PTHR31659">
    <property type="entry name" value="PROTEIN: UPF0503-LIKE PROTEIN, PUTATIVE (DUF740)-RELATED"/>
    <property type="match status" value="1"/>
</dbReference>